<protein>
    <submittedName>
        <fullName evidence="3">Uncharacterized protein</fullName>
    </submittedName>
</protein>
<dbReference type="AlphaFoldDB" id="A0A0S1XFN1"/>
<dbReference type="SMART" id="SM00028">
    <property type="entry name" value="TPR"/>
    <property type="match status" value="2"/>
</dbReference>
<reference evidence="3 4" key="1">
    <citation type="journal article" date="2016" name="Genome Announc.">
        <title>Complete genome sequence of the hyperthermophilic and piezophilic archaeon Thermococcus barophilus Ch5, capable of growth at the expense of hydrogenogenesis from carbon monoxide and formate.</title>
        <authorList>
            <person name="Oger P."/>
            <person name="Sokolova T.G."/>
            <person name="Kozhevnikova D.A."/>
            <person name="Taranov E.A."/>
            <person name="Vannier P."/>
            <person name="Lee H.S."/>
            <person name="Kwon K.K."/>
            <person name="Kang S.G."/>
            <person name="Lee J.H."/>
            <person name="Bonch-Osmolovskaya E.A."/>
            <person name="Lebedinsky A.V."/>
        </authorList>
    </citation>
    <scope>NUCLEOTIDE SEQUENCE [LARGE SCALE GENOMIC DNA]</scope>
    <source>
        <strain evidence="4">Ch5</strain>
    </source>
</reference>
<feature type="repeat" description="TPR" evidence="1">
    <location>
        <begin position="121"/>
        <end position="154"/>
    </location>
</feature>
<dbReference type="InterPro" id="IPR011990">
    <property type="entry name" value="TPR-like_helical_dom_sf"/>
</dbReference>
<evidence type="ECO:0000313" key="4">
    <source>
        <dbReference type="Proteomes" id="UP000066042"/>
    </source>
</evidence>
<name>A0A0S1XFN1_THEBA</name>
<sequence>MEEILKAIQEKDCKKVATLLYYKVDELSEEDLKEVLEKAEKLALECKDFELYKLVVYYYLEFLEIDKISEFEKLAEKEDTFEAKYHLADLYFLIGNLEKSLDLYRQLLEEETEKGNKENIAKVYYNMALIHEELMEYDKALELMEKAEEILKELGREEDVLHIQIYRAYVTFEKGDIPRAKAKLAEILPKVLDKPQLKAQVHLAFEEIFEEQDNYEAALQECLYAMIEAKEGEYFDIAFDALIDVIWQLMIEDEFEIIYNNIDMFTNAVPELKDFFEGIKAIALFKDGKVGREEVSEAVLKVKDRRLLDLLEFLGEAEL</sequence>
<evidence type="ECO:0000313" key="3">
    <source>
        <dbReference type="EMBL" id="ALM76528.1"/>
    </source>
</evidence>
<feature type="repeat" description="TPR" evidence="1">
    <location>
        <begin position="81"/>
        <end position="114"/>
    </location>
</feature>
<dbReference type="SUPFAM" id="SSF48452">
    <property type="entry name" value="TPR-like"/>
    <property type="match status" value="1"/>
</dbReference>
<dbReference type="EMBL" id="CP013050">
    <property type="protein sequence ID" value="ALM76528.1"/>
    <property type="molecule type" value="Genomic_DNA"/>
</dbReference>
<feature type="coiled-coil region" evidence="2">
    <location>
        <begin position="94"/>
        <end position="164"/>
    </location>
</feature>
<keyword evidence="2" id="KW-0175">Coiled coil</keyword>
<dbReference type="Pfam" id="PF13424">
    <property type="entry name" value="TPR_12"/>
    <property type="match status" value="1"/>
</dbReference>
<keyword evidence="1" id="KW-0802">TPR repeat</keyword>
<dbReference type="STRING" id="55802.TBCH5v1_2639"/>
<dbReference type="Gene3D" id="1.25.40.10">
    <property type="entry name" value="Tetratricopeptide repeat domain"/>
    <property type="match status" value="1"/>
</dbReference>
<dbReference type="PROSITE" id="PS50005">
    <property type="entry name" value="TPR"/>
    <property type="match status" value="2"/>
</dbReference>
<accession>A0A0S1XFN1</accession>
<gene>
    <name evidence="3" type="ORF">TBCH5v1_2639</name>
</gene>
<evidence type="ECO:0000256" key="1">
    <source>
        <dbReference type="PROSITE-ProRule" id="PRU00339"/>
    </source>
</evidence>
<dbReference type="InterPro" id="IPR019734">
    <property type="entry name" value="TPR_rpt"/>
</dbReference>
<evidence type="ECO:0000256" key="2">
    <source>
        <dbReference type="SAM" id="Coils"/>
    </source>
</evidence>
<dbReference type="PATRIC" id="fig|55802.8.peg.2626"/>
<dbReference type="Proteomes" id="UP000066042">
    <property type="component" value="Chromosome"/>
</dbReference>
<dbReference type="RefSeq" id="WP_056934893.1">
    <property type="nucleotide sequence ID" value="NZ_CP013050.1"/>
</dbReference>
<proteinExistence type="predicted"/>
<organism evidence="3 4">
    <name type="scientific">Thermococcus barophilus</name>
    <dbReference type="NCBI Taxonomy" id="55802"/>
    <lineage>
        <taxon>Archaea</taxon>
        <taxon>Methanobacteriati</taxon>
        <taxon>Methanobacteriota</taxon>
        <taxon>Thermococci</taxon>
        <taxon>Thermococcales</taxon>
        <taxon>Thermococcaceae</taxon>
        <taxon>Thermococcus</taxon>
    </lineage>
</organism>
<dbReference type="GeneID" id="26137845"/>